<accession>A0ABW3CZS9</accession>
<feature type="transmembrane region" description="Helical" evidence="1">
    <location>
        <begin position="15"/>
        <end position="36"/>
    </location>
</feature>
<organism evidence="2 3">
    <name type="scientific">Sungkyunkwania multivorans</name>
    <dbReference type="NCBI Taxonomy" id="1173618"/>
    <lineage>
        <taxon>Bacteria</taxon>
        <taxon>Pseudomonadati</taxon>
        <taxon>Bacteroidota</taxon>
        <taxon>Flavobacteriia</taxon>
        <taxon>Flavobacteriales</taxon>
        <taxon>Flavobacteriaceae</taxon>
        <taxon>Sungkyunkwania</taxon>
    </lineage>
</organism>
<gene>
    <name evidence="2" type="ORF">ACFQ1M_14080</name>
</gene>
<dbReference type="EMBL" id="JBHTJH010000017">
    <property type="protein sequence ID" value="MFD0863338.1"/>
    <property type="molecule type" value="Genomic_DNA"/>
</dbReference>
<reference evidence="3" key="1">
    <citation type="journal article" date="2019" name="Int. J. Syst. Evol. Microbiol.">
        <title>The Global Catalogue of Microorganisms (GCM) 10K type strain sequencing project: providing services to taxonomists for standard genome sequencing and annotation.</title>
        <authorList>
            <consortium name="The Broad Institute Genomics Platform"/>
            <consortium name="The Broad Institute Genome Sequencing Center for Infectious Disease"/>
            <person name="Wu L."/>
            <person name="Ma J."/>
        </authorList>
    </citation>
    <scope>NUCLEOTIDE SEQUENCE [LARGE SCALE GENOMIC DNA]</scope>
    <source>
        <strain evidence="3">CCUG 62952</strain>
    </source>
</reference>
<evidence type="ECO:0000256" key="1">
    <source>
        <dbReference type="SAM" id="Phobius"/>
    </source>
</evidence>
<evidence type="ECO:0000313" key="3">
    <source>
        <dbReference type="Proteomes" id="UP001596978"/>
    </source>
</evidence>
<keyword evidence="3" id="KW-1185">Reference proteome</keyword>
<keyword evidence="1" id="KW-1133">Transmembrane helix</keyword>
<name>A0ABW3CZS9_9FLAO</name>
<protein>
    <submittedName>
        <fullName evidence="2">Uncharacterized protein</fullName>
    </submittedName>
</protein>
<evidence type="ECO:0000313" key="2">
    <source>
        <dbReference type="EMBL" id="MFD0863338.1"/>
    </source>
</evidence>
<sequence>MNGKNFIISQGNRPWWQLIIAAFFFTGSLIILYYILSHVPLNKTSEQRHLLDGFKILVLCLTLGIGFSVVKDVHIDLDKGYYRNLYSVGPFKYGTWKPIKRIEYISVFNQIKEDGNYDLEVNLWYDTNKHLNLFVMYDIYEALTLGKELAAKLNTKLLDATIPNDYKWVED</sequence>
<comment type="caution">
    <text evidence="2">The sequence shown here is derived from an EMBL/GenBank/DDBJ whole genome shotgun (WGS) entry which is preliminary data.</text>
</comment>
<dbReference type="RefSeq" id="WP_386409287.1">
    <property type="nucleotide sequence ID" value="NZ_JBHTJH010000017.1"/>
</dbReference>
<keyword evidence="1" id="KW-0472">Membrane</keyword>
<proteinExistence type="predicted"/>
<keyword evidence="1" id="KW-0812">Transmembrane</keyword>
<feature type="transmembrane region" description="Helical" evidence="1">
    <location>
        <begin position="56"/>
        <end position="73"/>
    </location>
</feature>
<dbReference type="Proteomes" id="UP001596978">
    <property type="component" value="Unassembled WGS sequence"/>
</dbReference>